<keyword evidence="4" id="KW-1134">Transmembrane beta strand</keyword>
<dbReference type="GO" id="GO:0015288">
    <property type="term" value="F:porin activity"/>
    <property type="evidence" value="ECO:0007669"/>
    <property type="project" value="TreeGrafter"/>
</dbReference>
<comment type="subcellular location">
    <subcellularLocation>
        <location evidence="1">Cell outer membrane</location>
    </subcellularLocation>
</comment>
<comment type="caution">
    <text evidence="10">The sequence shown here is derived from an EMBL/GenBank/DDBJ whole genome shotgun (WGS) entry which is preliminary data.</text>
</comment>
<dbReference type="GO" id="GO:0015562">
    <property type="term" value="F:efflux transmembrane transporter activity"/>
    <property type="evidence" value="ECO:0007669"/>
    <property type="project" value="InterPro"/>
</dbReference>
<keyword evidence="11" id="KW-1185">Reference proteome</keyword>
<dbReference type="Proteomes" id="UP000295706">
    <property type="component" value="Unassembled WGS sequence"/>
</dbReference>
<sequence>MYSIKPMKLSYLFVLILSSFSAIAQDSLLFTYRDFYEQLLANHPVIKQSELIPESARQDLMMARGGFDPKLEGTFNRKVYQSKEYFNRSDFFLKVPVWVGGADLKLGYDRNVGETLSDDIRTGPEGITYLGLTVPIGQGFLIDSRRATLRQAQVFQEIADAERVGMINKIILSSAKDYWNWYFAYQQYQLATEFYTLAQIRYEALSQRVNLGEAAVIDTVEALVTLQDREVALSQATLDVRNARLLLSNHLWSREQVPLELPENAIPQPAMGLVLGPERLNDLLRLARESHPDILKLNFKQQQLQIDERLGREMLKPVVNLETAALYKGITLNGQETQTGFSSFNNNYKLIIDVYFPLFLRKERGKLQQIRIKQLQNTLEQQQLQREISNEINAAFNDVKTLENQIRIQTASIQNQELLLKAEVQKFELGESSLFLVNARESKLNELKIKVESLRSKYEKALSTLLFAAGLGSWNNE</sequence>
<evidence type="ECO:0000256" key="9">
    <source>
        <dbReference type="SAM" id="SignalP"/>
    </source>
</evidence>
<proteinExistence type="inferred from homology"/>
<evidence type="ECO:0000256" key="7">
    <source>
        <dbReference type="ARBA" id="ARBA00023237"/>
    </source>
</evidence>
<comment type="similarity">
    <text evidence="2">Belongs to the outer membrane factor (OMF) (TC 1.B.17) family.</text>
</comment>
<dbReference type="SUPFAM" id="SSF56954">
    <property type="entry name" value="Outer membrane efflux proteins (OEP)"/>
    <property type="match status" value="1"/>
</dbReference>
<gene>
    <name evidence="10" type="ORF">EZE20_12890</name>
</gene>
<feature type="coiled-coil region" evidence="8">
    <location>
        <begin position="437"/>
        <end position="464"/>
    </location>
</feature>
<dbReference type="GO" id="GO:1990281">
    <property type="term" value="C:efflux pump complex"/>
    <property type="evidence" value="ECO:0007669"/>
    <property type="project" value="TreeGrafter"/>
</dbReference>
<evidence type="ECO:0000256" key="1">
    <source>
        <dbReference type="ARBA" id="ARBA00004442"/>
    </source>
</evidence>
<keyword evidence="3" id="KW-0813">Transport</keyword>
<dbReference type="EMBL" id="SMJU01000007">
    <property type="protein sequence ID" value="TDB64564.1"/>
    <property type="molecule type" value="Genomic_DNA"/>
</dbReference>
<evidence type="ECO:0000313" key="10">
    <source>
        <dbReference type="EMBL" id="TDB64564.1"/>
    </source>
</evidence>
<keyword evidence="5" id="KW-0812">Transmembrane</keyword>
<protein>
    <submittedName>
        <fullName evidence="10">TolC family protein</fullName>
    </submittedName>
</protein>
<dbReference type="PANTHER" id="PTHR30026:SF20">
    <property type="entry name" value="OUTER MEMBRANE PROTEIN TOLC"/>
    <property type="match status" value="1"/>
</dbReference>
<evidence type="ECO:0000256" key="3">
    <source>
        <dbReference type="ARBA" id="ARBA00022448"/>
    </source>
</evidence>
<dbReference type="Gene3D" id="1.20.1600.10">
    <property type="entry name" value="Outer membrane efflux proteins (OEP)"/>
    <property type="match status" value="1"/>
</dbReference>
<dbReference type="PANTHER" id="PTHR30026">
    <property type="entry name" value="OUTER MEMBRANE PROTEIN TOLC"/>
    <property type="match status" value="1"/>
</dbReference>
<dbReference type="AlphaFoldDB" id="A0A4R4K9Q6"/>
<dbReference type="InterPro" id="IPR051906">
    <property type="entry name" value="TolC-like"/>
</dbReference>
<name>A0A4R4K9Q6_9BACT</name>
<keyword evidence="6" id="KW-0472">Membrane</keyword>
<evidence type="ECO:0000256" key="6">
    <source>
        <dbReference type="ARBA" id="ARBA00023136"/>
    </source>
</evidence>
<keyword evidence="9" id="KW-0732">Signal</keyword>
<reference evidence="10 11" key="1">
    <citation type="submission" date="2019-02" db="EMBL/GenBank/DDBJ databases">
        <title>Arundinibacter roseus gen. nov., sp. nov., a new member of the family Cytophagaceae.</title>
        <authorList>
            <person name="Szuroczki S."/>
            <person name="Khayer B."/>
            <person name="Sproer C."/>
            <person name="Toumi M."/>
            <person name="Szabo A."/>
            <person name="Felfoldi T."/>
            <person name="Schumann P."/>
            <person name="Toth E."/>
        </authorList>
    </citation>
    <scope>NUCLEOTIDE SEQUENCE [LARGE SCALE GENOMIC DNA]</scope>
    <source>
        <strain evidence="10 11">DMA-k-7a</strain>
    </source>
</reference>
<dbReference type="OrthoDB" id="581172at2"/>
<dbReference type="InterPro" id="IPR003423">
    <property type="entry name" value="OMP_efflux"/>
</dbReference>
<keyword evidence="8" id="KW-0175">Coiled coil</keyword>
<organism evidence="10 11">
    <name type="scientific">Arundinibacter roseus</name>
    <dbReference type="NCBI Taxonomy" id="2070510"/>
    <lineage>
        <taxon>Bacteria</taxon>
        <taxon>Pseudomonadati</taxon>
        <taxon>Bacteroidota</taxon>
        <taxon>Cytophagia</taxon>
        <taxon>Cytophagales</taxon>
        <taxon>Spirosomataceae</taxon>
        <taxon>Arundinibacter</taxon>
    </lineage>
</organism>
<dbReference type="GO" id="GO:0009279">
    <property type="term" value="C:cell outer membrane"/>
    <property type="evidence" value="ECO:0007669"/>
    <property type="project" value="UniProtKB-SubCell"/>
</dbReference>
<accession>A0A4R4K9Q6</accession>
<feature type="coiled-coil region" evidence="8">
    <location>
        <begin position="372"/>
        <end position="405"/>
    </location>
</feature>
<evidence type="ECO:0000313" key="11">
    <source>
        <dbReference type="Proteomes" id="UP000295706"/>
    </source>
</evidence>
<feature type="chain" id="PRO_5021027497" evidence="9">
    <location>
        <begin position="25"/>
        <end position="477"/>
    </location>
</feature>
<evidence type="ECO:0000256" key="5">
    <source>
        <dbReference type="ARBA" id="ARBA00022692"/>
    </source>
</evidence>
<evidence type="ECO:0000256" key="4">
    <source>
        <dbReference type="ARBA" id="ARBA00022452"/>
    </source>
</evidence>
<keyword evidence="7" id="KW-0998">Cell outer membrane</keyword>
<evidence type="ECO:0000256" key="8">
    <source>
        <dbReference type="SAM" id="Coils"/>
    </source>
</evidence>
<feature type="signal peptide" evidence="9">
    <location>
        <begin position="1"/>
        <end position="24"/>
    </location>
</feature>
<dbReference type="Pfam" id="PF02321">
    <property type="entry name" value="OEP"/>
    <property type="match status" value="2"/>
</dbReference>
<evidence type="ECO:0000256" key="2">
    <source>
        <dbReference type="ARBA" id="ARBA00007613"/>
    </source>
</evidence>